<sequence>MAQNPYANLPEKRIWRNAVQYGNSEKIADLHKPKWSISRDDVFVTMGSCFAQHIGKWLRAENFNAPLFDTDRNIKSRHFSANYGNIYTVRQALQLVQEAMGERSCSEPYWETEGGYIDPLRPNIFVEPVETPEQISILRQNHLQCVRDALLSADVFIFTLGLTEAWLIRECGTVLPVAPGVLGGSYDPERYSFKNFNYMDVMADLEALISAISTLRGGRDLRVLLTLTPGHLTATAEDRHILQSAAYSKAVLRAAAGDFVQRNALFDYFPSYEIIINPKSQLKYFNDNLRTVRPDAIPIVMRHFEEAYFKPFSDQAEAVHQPVTSMTQLEEMDDVDCEEALLDSFSPMPATIAKLCNSNSQNPFLFFGNSHLGFFKNALSRSSIFDRSSFAAANFLTNDPFVDLDKHKFRVFEFTDDSPFANLVADNAQYLCILGFGLFGDGILRTIGPLSRGFEGCDGKEISPHLPITHTIPRSTRQAFAKEINDRLGLVKPIVEGEYFKTVVWVVSPDLPERTARFRLGDDFVDSGAYHAYKTAYREVFDEIVKDIHDIEFVFHDDDTLYSKSGFVKDDFSRPNLWDIHPDHDFYRHAVSIVEQKFTPF</sequence>
<reference evidence="2 3" key="1">
    <citation type="submission" date="2016-09" db="EMBL/GenBank/DDBJ databases">
        <title>Rhizobium oryziradicis sp. nov., isolated from the root of rice.</title>
        <authorList>
            <person name="Zhao J."/>
            <person name="Zhang X."/>
        </authorList>
    </citation>
    <scope>NUCLEOTIDE SEQUENCE [LARGE SCALE GENOMIC DNA]</scope>
    <source>
        <strain evidence="2 3">N19</strain>
    </source>
</reference>
<dbReference type="Proteomes" id="UP000186894">
    <property type="component" value="Unassembled WGS sequence"/>
</dbReference>
<dbReference type="InterPro" id="IPR014982">
    <property type="entry name" value="GSCFA"/>
</dbReference>
<accession>A0A1Q8ZU03</accession>
<proteinExistence type="predicted"/>
<protein>
    <recommendedName>
        <fullName evidence="1">GSCFA domain-containing protein</fullName>
    </recommendedName>
</protein>
<dbReference type="AlphaFoldDB" id="A0A1Q8ZU03"/>
<evidence type="ECO:0000313" key="2">
    <source>
        <dbReference type="EMBL" id="OLP45367.1"/>
    </source>
</evidence>
<dbReference type="Pfam" id="PF08885">
    <property type="entry name" value="GSCFA"/>
    <property type="match status" value="1"/>
</dbReference>
<gene>
    <name evidence="2" type="ORF">BJF95_18880</name>
</gene>
<dbReference type="STRING" id="1867956.BJF95_18880"/>
<feature type="domain" description="GSCFA" evidence="1">
    <location>
        <begin position="43"/>
        <end position="304"/>
    </location>
</feature>
<keyword evidence="3" id="KW-1185">Reference proteome</keyword>
<organism evidence="2 3">
    <name type="scientific">Rhizobium oryziradicis</name>
    <dbReference type="NCBI Taxonomy" id="1867956"/>
    <lineage>
        <taxon>Bacteria</taxon>
        <taxon>Pseudomonadati</taxon>
        <taxon>Pseudomonadota</taxon>
        <taxon>Alphaproteobacteria</taxon>
        <taxon>Hyphomicrobiales</taxon>
        <taxon>Rhizobiaceae</taxon>
        <taxon>Rhizobium/Agrobacterium group</taxon>
        <taxon>Rhizobium</taxon>
    </lineage>
</organism>
<evidence type="ECO:0000313" key="3">
    <source>
        <dbReference type="Proteomes" id="UP000186894"/>
    </source>
</evidence>
<dbReference type="OrthoDB" id="369216at2"/>
<dbReference type="RefSeq" id="WP_075639276.1">
    <property type="nucleotide sequence ID" value="NZ_MKIM01000025.1"/>
</dbReference>
<comment type="caution">
    <text evidence="2">The sequence shown here is derived from an EMBL/GenBank/DDBJ whole genome shotgun (WGS) entry which is preliminary data.</text>
</comment>
<evidence type="ECO:0000259" key="1">
    <source>
        <dbReference type="Pfam" id="PF08885"/>
    </source>
</evidence>
<dbReference type="EMBL" id="MKIM01000025">
    <property type="protein sequence ID" value="OLP45367.1"/>
    <property type="molecule type" value="Genomic_DNA"/>
</dbReference>
<name>A0A1Q8ZU03_9HYPH</name>